<dbReference type="AlphaFoldDB" id="A0A0R3KTH7"/>
<accession>A0A0R3KTH7</accession>
<evidence type="ECO:0000313" key="1">
    <source>
        <dbReference type="EMBL" id="KRQ98581.1"/>
    </source>
</evidence>
<protein>
    <submittedName>
        <fullName evidence="1">Uncharacterized protein</fullName>
    </submittedName>
</protein>
<name>A0A0R3KTH7_9BRAD</name>
<evidence type="ECO:0000313" key="2">
    <source>
        <dbReference type="Proteomes" id="UP000051913"/>
    </source>
</evidence>
<dbReference type="Proteomes" id="UP000051913">
    <property type="component" value="Unassembled WGS sequence"/>
</dbReference>
<comment type="caution">
    <text evidence="1">The sequence shown here is derived from an EMBL/GenBank/DDBJ whole genome shotgun (WGS) entry which is preliminary data.</text>
</comment>
<gene>
    <name evidence="1" type="ORF">CP49_24215</name>
</gene>
<proteinExistence type="predicted"/>
<dbReference type="EMBL" id="LLXX01000176">
    <property type="protein sequence ID" value="KRQ98581.1"/>
    <property type="molecule type" value="Genomic_DNA"/>
</dbReference>
<reference evidence="1 2" key="1">
    <citation type="submission" date="2014-03" db="EMBL/GenBank/DDBJ databases">
        <title>Bradyrhizobium valentinum sp. nov., isolated from effective nodules of Lupinus mariae-josephae, a lupine endemic of basic-lime soils in Eastern Spain.</title>
        <authorList>
            <person name="Duran D."/>
            <person name="Rey L."/>
            <person name="Navarro A."/>
            <person name="Busquets A."/>
            <person name="Imperial J."/>
            <person name="Ruiz-Argueso T."/>
        </authorList>
    </citation>
    <scope>NUCLEOTIDE SEQUENCE [LARGE SCALE GENOMIC DNA]</scope>
    <source>
        <strain evidence="1 2">LmjM3</strain>
    </source>
</reference>
<organism evidence="1 2">
    <name type="scientific">Bradyrhizobium valentinum</name>
    <dbReference type="NCBI Taxonomy" id="1518501"/>
    <lineage>
        <taxon>Bacteria</taxon>
        <taxon>Pseudomonadati</taxon>
        <taxon>Pseudomonadota</taxon>
        <taxon>Alphaproteobacteria</taxon>
        <taxon>Hyphomicrobiales</taxon>
        <taxon>Nitrobacteraceae</taxon>
        <taxon>Bradyrhizobium</taxon>
    </lineage>
</organism>
<dbReference type="RefSeq" id="WP_057854103.1">
    <property type="nucleotide sequence ID" value="NZ_LLXX01000176.1"/>
</dbReference>
<keyword evidence="2" id="KW-1185">Reference proteome</keyword>
<sequence>MKLKCFSMRPIRCISSVLSDIPNVAQSDVIQFITIGMRYRNEASFILRDCIDMPHYGQLRLEVITRRLATHLGTKRSLIFSGAVGSVLHDR</sequence>